<organismHost>
    <name type="scientific">Homo sapiens</name>
    <name type="common">Human</name>
    <dbReference type="NCBI Taxonomy" id="9606"/>
</organismHost>
<evidence type="ECO:0000256" key="4">
    <source>
        <dbReference type="ARBA" id="ARBA00022615"/>
    </source>
</evidence>
<evidence type="ECO:0000256" key="5">
    <source>
        <dbReference type="ARBA" id="ARBA00023323"/>
    </source>
</evidence>
<keyword evidence="5" id="KW-1119">Modulation of host cell apoptosis by virus</keyword>
<accession>Q7TBG6</accession>
<evidence type="ECO:0000256" key="2">
    <source>
        <dbReference type="ARBA" id="ARBA00022518"/>
    </source>
</evidence>
<sequence>MTDHHLDLEMDGRASEQRILQLHVRQQQDGPARSFLMPSTSTSGKKGIFCLVKQAKITYELLSGGKQHRLAYELPQQKQKFTCMVGVNPIVITQQSGETSGCIHCSCESPECIYSLLKTLCGLRNLLPTN</sequence>
<name>Q7TBG6_ADE08</name>
<comment type="similarity">
    <text evidence="1">Belongs to the adenoviridae E3_15 family.</text>
</comment>
<protein>
    <submittedName>
        <fullName evidence="6">E3B2 14.4k</fullName>
    </submittedName>
</protein>
<proteinExistence type="inferred from homology"/>
<keyword evidence="2" id="KW-0244">Early protein</keyword>
<evidence type="ECO:0000313" key="6">
    <source>
        <dbReference type="EMBL" id="BAC78837.1"/>
    </source>
</evidence>
<keyword evidence="4" id="KW-1085">Inhibition of host caspases by virus</keyword>
<evidence type="ECO:0000256" key="3">
    <source>
        <dbReference type="ARBA" id="ARBA00022581"/>
    </source>
</evidence>
<dbReference type="GO" id="GO:0052031">
    <property type="term" value="P:symbiont-mediated perturbation of host defense response"/>
    <property type="evidence" value="ECO:0007669"/>
    <property type="project" value="InterPro"/>
</dbReference>
<reference evidence="6" key="1">
    <citation type="journal article" date="2003" name="J. Clin. Pathol.">
        <title>Genetic characterisation of adenovirus type 8 isolated in Hiroshima city over a 15 year period.</title>
        <authorList>
            <person name="Adhikary A.K."/>
            <person name="Numaga J."/>
            <person name="Kaburaki T."/>
            <person name="Kawashima H."/>
            <person name="Araie M."/>
            <person name="Ikeda Y."/>
            <person name="Ogino T."/>
            <person name="Ushijima H."/>
            <person name="Mukouyama A."/>
            <person name="Matsuno S."/>
            <person name="Inada T."/>
            <person name="Okabe N."/>
        </authorList>
    </citation>
    <scope>NUCLEOTIDE SEQUENCE</scope>
    <source>
        <strain evidence="6">H16</strain>
    </source>
</reference>
<dbReference type="GO" id="GO:0033668">
    <property type="term" value="P:symbiont-mediated suppression of host apoptosis"/>
    <property type="evidence" value="ECO:0007669"/>
    <property type="project" value="UniProtKB-KW"/>
</dbReference>
<dbReference type="InterPro" id="IPR004985">
    <property type="entry name" value="Adeno_E3-15"/>
</dbReference>
<evidence type="ECO:0000256" key="1">
    <source>
        <dbReference type="ARBA" id="ARBA00005829"/>
    </source>
</evidence>
<organism evidence="6">
    <name type="scientific">Human adenovirus D serotype 8</name>
    <name type="common">HAdV-8</name>
    <name type="synonym">Human adenovirus 8</name>
    <dbReference type="NCBI Taxonomy" id="31545"/>
    <lineage>
        <taxon>Viruses</taxon>
        <taxon>Varidnaviria</taxon>
        <taxon>Bamfordvirae</taxon>
        <taxon>Preplasmiviricota</taxon>
        <taxon>Polisuviricotina</taxon>
        <taxon>Pharingeaviricetes</taxon>
        <taxon>Rowavirales</taxon>
        <taxon>Adenoviridae</taxon>
        <taxon>Mastadenovirus</taxon>
        <taxon>Mastadenovirus dominans</taxon>
        <taxon>Human mastadenovirus D</taxon>
    </lineage>
</organism>
<keyword evidence="3" id="KW-0945">Host-virus interaction</keyword>
<dbReference type="EMBL" id="AB102672">
    <property type="protein sequence ID" value="BAC78837.1"/>
    <property type="molecule type" value="Genomic_DNA"/>
</dbReference>
<dbReference type="Pfam" id="PF03307">
    <property type="entry name" value="Adeno_E3_15_3"/>
    <property type="match status" value="1"/>
</dbReference>